<dbReference type="InterPro" id="IPR003593">
    <property type="entry name" value="AAA+_ATPase"/>
</dbReference>
<organism evidence="15 16">
    <name type="scientific">Bifidobacterium favimelis</name>
    <dbReference type="NCBI Taxonomy" id="3122979"/>
    <lineage>
        <taxon>Bacteria</taxon>
        <taxon>Bacillati</taxon>
        <taxon>Actinomycetota</taxon>
        <taxon>Actinomycetes</taxon>
        <taxon>Bifidobacteriales</taxon>
        <taxon>Bifidobacteriaceae</taxon>
        <taxon>Bifidobacterium</taxon>
    </lineage>
</organism>
<evidence type="ECO:0000256" key="7">
    <source>
        <dbReference type="ARBA" id="ARBA00023125"/>
    </source>
</evidence>
<evidence type="ECO:0000256" key="5">
    <source>
        <dbReference type="ARBA" id="ARBA00022840"/>
    </source>
</evidence>
<dbReference type="InterPro" id="IPR010921">
    <property type="entry name" value="Trp_repressor/repl_initiator"/>
</dbReference>
<dbReference type="InterPro" id="IPR001957">
    <property type="entry name" value="Chromosome_initiator_DnaA"/>
</dbReference>
<dbReference type="Gene3D" id="1.10.1750.10">
    <property type="match status" value="1"/>
</dbReference>
<dbReference type="CDD" id="cd00009">
    <property type="entry name" value="AAA"/>
    <property type="match status" value="1"/>
</dbReference>
<evidence type="ECO:0000313" key="15">
    <source>
        <dbReference type="EMBL" id="MEK0305878.1"/>
    </source>
</evidence>
<dbReference type="EMBL" id="JBANBB010000001">
    <property type="protein sequence ID" value="MEK0305878.1"/>
    <property type="molecule type" value="Genomic_DNA"/>
</dbReference>
<comment type="domain">
    <text evidence="8">Domain I is involved in oligomerization and binding regulators, domain II is flexibile and of varying length in different bacteria, domain III forms the AAA+ region, while domain IV binds dsDNA.</text>
</comment>
<comment type="caution">
    <text evidence="15">The sequence shown here is derived from an EMBL/GenBank/DDBJ whole genome shotgun (WGS) entry which is preliminary data.</text>
</comment>
<feature type="binding site" evidence="8">
    <location>
        <position position="296"/>
    </location>
    <ligand>
        <name>ATP</name>
        <dbReference type="ChEBI" id="CHEBI:30616"/>
    </ligand>
</feature>
<dbReference type="InterPro" id="IPR027417">
    <property type="entry name" value="P-loop_NTPase"/>
</dbReference>
<feature type="region of interest" description="Domain I, interacts with DnaA modulators" evidence="8">
    <location>
        <begin position="1"/>
        <end position="149"/>
    </location>
</feature>
<keyword evidence="2 8" id="KW-0963">Cytoplasm</keyword>
<dbReference type="HAMAP" id="MF_00377">
    <property type="entry name" value="DnaA_bact"/>
    <property type="match status" value="1"/>
</dbReference>
<keyword evidence="7 8" id="KW-0238">DNA-binding</keyword>
<feature type="domain" description="Chromosomal replication initiator DnaA C-terminal" evidence="14">
    <location>
        <begin position="496"/>
        <end position="565"/>
    </location>
</feature>
<evidence type="ECO:0000256" key="2">
    <source>
        <dbReference type="ARBA" id="ARBA00022490"/>
    </source>
</evidence>
<feature type="compositionally biased region" description="Polar residues" evidence="12">
    <location>
        <begin position="127"/>
        <end position="139"/>
    </location>
</feature>
<dbReference type="PANTHER" id="PTHR30050">
    <property type="entry name" value="CHROMOSOMAL REPLICATION INITIATOR PROTEIN DNAA"/>
    <property type="match status" value="1"/>
</dbReference>
<evidence type="ECO:0000256" key="6">
    <source>
        <dbReference type="ARBA" id="ARBA00023121"/>
    </source>
</evidence>
<comment type="similarity">
    <text evidence="1 8 11">Belongs to the DnaA family.</text>
</comment>
<evidence type="ECO:0000256" key="11">
    <source>
        <dbReference type="RuleBase" id="RU004227"/>
    </source>
</evidence>
<evidence type="ECO:0000313" key="16">
    <source>
        <dbReference type="Proteomes" id="UP001373159"/>
    </source>
</evidence>
<proteinExistence type="inferred from homology"/>
<evidence type="ECO:0000256" key="1">
    <source>
        <dbReference type="ARBA" id="ARBA00006583"/>
    </source>
</evidence>
<comment type="function">
    <text evidence="8 10">Plays an essential role in the initiation and regulation of chromosomal replication. ATP-DnaA binds to the origin of replication (oriC) to initiate formation of the DNA replication initiation complex once per cell cycle. Binds the DnaA box (a 9 base pair repeat at the origin) and separates the double-stranded (ds)DNA. Forms a right-handed helical filament on oriC DNA; dsDNA binds to the exterior of the filament while single-stranded (ss)DNA is stabiized in the filament's interior. The ATP-DnaA-oriC complex binds and stabilizes one strand of the AT-rich DNA unwinding element (DUE), permitting loading of DNA polymerase. After initiation quickly degrades to an ADP-DnaA complex that is not apt for DNA replication. Binds acidic phospholipids.</text>
</comment>
<keyword evidence="4 8" id="KW-0547">Nucleotide-binding</keyword>
<dbReference type="InterPro" id="IPR013317">
    <property type="entry name" value="DnaA_dom"/>
</dbReference>
<evidence type="ECO:0000256" key="12">
    <source>
        <dbReference type="SAM" id="MobiDB-lite"/>
    </source>
</evidence>
<evidence type="ECO:0000259" key="14">
    <source>
        <dbReference type="SMART" id="SM00760"/>
    </source>
</evidence>
<dbReference type="SUPFAM" id="SSF48295">
    <property type="entry name" value="TrpR-like"/>
    <property type="match status" value="1"/>
</dbReference>
<dbReference type="RefSeq" id="WP_340468435.1">
    <property type="nucleotide sequence ID" value="NZ_JBANBB010000001.1"/>
</dbReference>
<dbReference type="PROSITE" id="PS01008">
    <property type="entry name" value="DNAA"/>
    <property type="match status" value="1"/>
</dbReference>
<comment type="subunit">
    <text evidence="8">Oligomerizes as a right-handed, spiral filament on DNA at oriC.</text>
</comment>
<reference evidence="15 16" key="1">
    <citation type="submission" date="2024-02" db="EMBL/GenBank/DDBJ databases">
        <title>Bifidobacterium honeyensis sp. nov., isolated from the comb honey.</title>
        <authorList>
            <person name="Liu W."/>
            <person name="Li Y."/>
        </authorList>
    </citation>
    <scope>NUCLEOTIDE SEQUENCE [LARGE SCALE GENOMIC DNA]</scope>
    <source>
        <strain evidence="15 16">IMAU50988</strain>
    </source>
</reference>
<feature type="region of interest" description="Domain IV, binds dsDNA" evidence="8">
    <location>
        <begin position="470"/>
        <end position="592"/>
    </location>
</feature>
<evidence type="ECO:0000256" key="10">
    <source>
        <dbReference type="RuleBase" id="RU000577"/>
    </source>
</evidence>
<name>A0ABU8ZKV1_9BIFI</name>
<evidence type="ECO:0000259" key="13">
    <source>
        <dbReference type="SMART" id="SM00382"/>
    </source>
</evidence>
<keyword evidence="6 8" id="KW-0446">Lipid-binding</keyword>
<dbReference type="SMART" id="SM00382">
    <property type="entry name" value="AAA"/>
    <property type="match status" value="1"/>
</dbReference>
<dbReference type="Pfam" id="PF08299">
    <property type="entry name" value="Bac_DnaA_C"/>
    <property type="match status" value="1"/>
</dbReference>
<protein>
    <recommendedName>
        <fullName evidence="8 9">Chromosomal replication initiator protein DnaA</fullName>
    </recommendedName>
</protein>
<dbReference type="InterPro" id="IPR013159">
    <property type="entry name" value="DnaA_C"/>
</dbReference>
<feature type="domain" description="AAA+ ATPase" evidence="13">
    <location>
        <begin position="281"/>
        <end position="420"/>
    </location>
</feature>
<keyword evidence="5 8" id="KW-0067">ATP-binding</keyword>
<dbReference type="PRINTS" id="PR00051">
    <property type="entry name" value="DNAA"/>
</dbReference>
<dbReference type="CDD" id="cd06571">
    <property type="entry name" value="Bac_DnaA_C"/>
    <property type="match status" value="1"/>
</dbReference>
<feature type="binding site" evidence="8">
    <location>
        <position position="295"/>
    </location>
    <ligand>
        <name>ATP</name>
        <dbReference type="ChEBI" id="CHEBI:30616"/>
    </ligand>
</feature>
<keyword evidence="3 8" id="KW-0235">DNA replication</keyword>
<dbReference type="Gene3D" id="3.40.50.300">
    <property type="entry name" value="P-loop containing nucleotide triphosphate hydrolases"/>
    <property type="match status" value="1"/>
</dbReference>
<dbReference type="InterPro" id="IPR020591">
    <property type="entry name" value="Chromosome_initiator_DnaA-like"/>
</dbReference>
<keyword evidence="16" id="KW-1185">Reference proteome</keyword>
<dbReference type="PANTHER" id="PTHR30050:SF2">
    <property type="entry name" value="CHROMOSOMAL REPLICATION INITIATOR PROTEIN DNAA"/>
    <property type="match status" value="1"/>
</dbReference>
<dbReference type="Proteomes" id="UP001373159">
    <property type="component" value="Unassembled WGS sequence"/>
</dbReference>
<evidence type="ECO:0000256" key="8">
    <source>
        <dbReference type="HAMAP-Rule" id="MF_00377"/>
    </source>
</evidence>
<accession>A0ABU8ZKV1</accession>
<comment type="subcellular location">
    <subcellularLocation>
        <location evidence="8">Cytoplasm</location>
    </subcellularLocation>
</comment>
<dbReference type="NCBIfam" id="TIGR00362">
    <property type="entry name" value="DnaA"/>
    <property type="match status" value="1"/>
</dbReference>
<feature type="compositionally biased region" description="Polar residues" evidence="12">
    <location>
        <begin position="192"/>
        <end position="230"/>
    </location>
</feature>
<comment type="caution">
    <text evidence="8">Lacks conserved residue(s) required for the propagation of feature annotation.</text>
</comment>
<sequence length="592" mass="65901">MGHNPLDATAQAKRIWDAVLQVLEYNSALTPRDRGWLEDITPEAVFGTTIILSVSSRATQEAVQGPLNEPLLAALKLVTNEDMIPAIKIVYPEQGAPQPTRPESEPSYGQAESYTGYRSQPGPGQVYPQQEQGYRQETYPSGRAPSPAAAQQYQETTQYQDHDGQPTPSKEVQTPQKREERTTGTYVPATLDIQTDISEPQPSSQMQGPSESPLTGGFTAQTTGSQQNLTVPRFPMSQNRVERDPETHLNKNATFDTFVPGDSNRFARTVALAVAEGSGQDFNPLCIYGSSGLGKTHLLNAIGNYALVKDPSLKVRYVNSEEFTNEFIDALQNSTQGSGQIAEFNRRYRQVDVLLIDDIQFLGGKEATLDQFFHTFNALHDANKRIVIASDVAPKNLKGFEQRLISRFDSGLTVDVKPPDRETRVAILRMMAAMNGVEIPNEVLDLIAERFTENIRELEGALTRVTAVASLNNQEVTKALAEQTLQDFFATDVEIKPTDIISQVAKYFHLTFDDLVGRTRTKNIALARQIAMYLAREMTSMSLVDIGEVFGGRDHTTVMHAYTRISNEMQEKREIYNYVMELTVRLKQPQNA</sequence>
<dbReference type="InterPro" id="IPR018312">
    <property type="entry name" value="Chromosome_initiator_DnaA_CS"/>
</dbReference>
<evidence type="ECO:0000256" key="4">
    <source>
        <dbReference type="ARBA" id="ARBA00022741"/>
    </source>
</evidence>
<gene>
    <name evidence="8 15" type="primary">dnaA</name>
    <name evidence="15" type="ORF">V8P97_00060</name>
</gene>
<feature type="region of interest" description="Disordered" evidence="12">
    <location>
        <begin position="94"/>
        <end position="247"/>
    </location>
</feature>
<dbReference type="SUPFAM" id="SSF52540">
    <property type="entry name" value="P-loop containing nucleoside triphosphate hydrolases"/>
    <property type="match status" value="1"/>
</dbReference>
<feature type="binding site" evidence="8">
    <location>
        <position position="294"/>
    </location>
    <ligand>
        <name>ATP</name>
        <dbReference type="ChEBI" id="CHEBI:30616"/>
    </ligand>
</feature>
<dbReference type="Gene3D" id="1.10.8.60">
    <property type="match status" value="1"/>
</dbReference>
<evidence type="ECO:0000256" key="9">
    <source>
        <dbReference type="NCBIfam" id="TIGR00362"/>
    </source>
</evidence>
<feature type="binding site" evidence="8">
    <location>
        <position position="292"/>
    </location>
    <ligand>
        <name>ATP</name>
        <dbReference type="ChEBI" id="CHEBI:30616"/>
    </ligand>
</feature>
<dbReference type="SMART" id="SM00760">
    <property type="entry name" value="Bac_DnaA_C"/>
    <property type="match status" value="1"/>
</dbReference>
<evidence type="ECO:0000256" key="3">
    <source>
        <dbReference type="ARBA" id="ARBA00022705"/>
    </source>
</evidence>
<feature type="compositionally biased region" description="Polar residues" evidence="12">
    <location>
        <begin position="166"/>
        <end position="175"/>
    </location>
</feature>
<feature type="compositionally biased region" description="Low complexity" evidence="12">
    <location>
        <begin position="148"/>
        <end position="159"/>
    </location>
</feature>
<dbReference type="Pfam" id="PF00308">
    <property type="entry name" value="Bac_DnaA"/>
    <property type="match status" value="1"/>
</dbReference>